<name>A0A1H9F2J3_9ACTN</name>
<proteinExistence type="predicted"/>
<accession>A0A1H9F2J3</accession>
<keyword evidence="2" id="KW-1185">Reference proteome</keyword>
<dbReference type="AlphaFoldDB" id="A0A1H9F2J3"/>
<dbReference type="Proteomes" id="UP000198504">
    <property type="component" value="Unassembled WGS sequence"/>
</dbReference>
<reference evidence="2" key="1">
    <citation type="submission" date="2016-10" db="EMBL/GenBank/DDBJ databases">
        <authorList>
            <person name="Varghese N."/>
            <person name="Submissions S."/>
        </authorList>
    </citation>
    <scope>NUCLEOTIDE SEQUENCE [LARGE SCALE GENOMIC DNA]</scope>
    <source>
        <strain evidence="2">CGMCC 4.6856</strain>
    </source>
</reference>
<dbReference type="RefSeq" id="WP_091178784.1">
    <property type="nucleotide sequence ID" value="NZ_FOFA01000003.1"/>
</dbReference>
<dbReference type="Pfam" id="PF10094">
    <property type="entry name" value="DUF2332"/>
    <property type="match status" value="2"/>
</dbReference>
<dbReference type="InterPro" id="IPR011200">
    <property type="entry name" value="UCP012608"/>
</dbReference>
<dbReference type="OrthoDB" id="8899077at2"/>
<organism evidence="1 2">
    <name type="scientific">Microlunatus flavus</name>
    <dbReference type="NCBI Taxonomy" id="1036181"/>
    <lineage>
        <taxon>Bacteria</taxon>
        <taxon>Bacillati</taxon>
        <taxon>Actinomycetota</taxon>
        <taxon>Actinomycetes</taxon>
        <taxon>Propionibacteriales</taxon>
        <taxon>Propionibacteriaceae</taxon>
        <taxon>Microlunatus</taxon>
    </lineage>
</organism>
<gene>
    <name evidence="1" type="ORF">SAMN05421756_103130</name>
</gene>
<evidence type="ECO:0000313" key="1">
    <source>
        <dbReference type="EMBL" id="SEQ32194.1"/>
    </source>
</evidence>
<evidence type="ECO:0000313" key="2">
    <source>
        <dbReference type="Proteomes" id="UP000198504"/>
    </source>
</evidence>
<protein>
    <submittedName>
        <fullName evidence="1">Uncharacterized protein</fullName>
    </submittedName>
</protein>
<sequence length="213" mass="21644">MVASPTPEGQACAVLQPAVADAARRAGSGAVALVDLVGGPRPGTDLDLGLDEVCTTYSDGRVLGDPHASVRLTCRVVGGRGVPGTPVPPVVARRAVPLGPDLETRLAAALADGPTGVLTVLLTAWALARLPAPCRRSVVDVLRDATGPLAWVSVEGVGVAPGVPTLGDRPASGHSIVGLTLLDDRKGEPQALARCWSRGRVLAWLAGTADRTV</sequence>
<dbReference type="EMBL" id="FOFA01000003">
    <property type="protein sequence ID" value="SEQ32194.1"/>
    <property type="molecule type" value="Genomic_DNA"/>
</dbReference>